<dbReference type="EMBL" id="ABCS01000154">
    <property type="protein sequence ID" value="EDM74022.1"/>
    <property type="molecule type" value="Genomic_DNA"/>
</dbReference>
<dbReference type="PIRSF" id="PIRSF005917">
    <property type="entry name" value="MTase_YraL"/>
    <property type="match status" value="1"/>
</dbReference>
<dbReference type="InterPro" id="IPR008189">
    <property type="entry name" value="rRNA_ssu_MeTfrase_I"/>
</dbReference>
<dbReference type="InterPro" id="IPR014777">
    <property type="entry name" value="4pyrrole_Mease_sub1"/>
</dbReference>
<keyword evidence="8" id="KW-1185">Reference proteome</keyword>
<dbReference type="Gene3D" id="3.40.1010.10">
    <property type="entry name" value="Cobalt-precorrin-4 Transmethylase, Domain 1"/>
    <property type="match status" value="1"/>
</dbReference>
<dbReference type="SUPFAM" id="SSF53790">
    <property type="entry name" value="Tetrapyrrole methylase"/>
    <property type="match status" value="1"/>
</dbReference>
<feature type="domain" description="Tetrapyrrole methylase" evidence="6">
    <location>
        <begin position="12"/>
        <end position="212"/>
    </location>
</feature>
<keyword evidence="4" id="KW-0808">Transferase</keyword>
<dbReference type="Pfam" id="PF00590">
    <property type="entry name" value="TP_methylase"/>
    <property type="match status" value="1"/>
</dbReference>
<dbReference type="GO" id="GO:0008168">
    <property type="term" value="F:methyltransferase activity"/>
    <property type="evidence" value="ECO:0007669"/>
    <property type="project" value="UniProtKB-KW"/>
</dbReference>
<dbReference type="GO" id="GO:0006364">
    <property type="term" value="P:rRNA processing"/>
    <property type="evidence" value="ECO:0007669"/>
    <property type="project" value="UniProtKB-KW"/>
</dbReference>
<dbReference type="Proteomes" id="UP000005801">
    <property type="component" value="Unassembled WGS sequence"/>
</dbReference>
<dbReference type="GO" id="GO:0032259">
    <property type="term" value="P:methylation"/>
    <property type="evidence" value="ECO:0007669"/>
    <property type="project" value="UniProtKB-KW"/>
</dbReference>
<keyword evidence="1" id="KW-0963">Cytoplasm</keyword>
<evidence type="ECO:0000256" key="5">
    <source>
        <dbReference type="ARBA" id="ARBA00022691"/>
    </source>
</evidence>
<dbReference type="PANTHER" id="PTHR46111:SF1">
    <property type="entry name" value="RIBOSOMAL RNA SMALL SUBUNIT METHYLTRANSFERASE I"/>
    <property type="match status" value="1"/>
</dbReference>
<dbReference type="InterPro" id="IPR000878">
    <property type="entry name" value="4pyrrol_Mease"/>
</dbReference>
<dbReference type="RefSeq" id="WP_006976818.1">
    <property type="nucleotide sequence ID" value="NZ_ABCS01000154.1"/>
</dbReference>
<gene>
    <name evidence="7" type="ORF">PPSIR1_35567</name>
</gene>
<accession>A6GJD2</accession>
<evidence type="ECO:0000256" key="1">
    <source>
        <dbReference type="ARBA" id="ARBA00022490"/>
    </source>
</evidence>
<keyword evidence="5" id="KW-0949">S-adenosyl-L-methionine</keyword>
<dbReference type="OrthoDB" id="9809084at2"/>
<dbReference type="InterPro" id="IPR014776">
    <property type="entry name" value="4pyrrole_Mease_sub2"/>
</dbReference>
<evidence type="ECO:0000256" key="3">
    <source>
        <dbReference type="ARBA" id="ARBA00022603"/>
    </source>
</evidence>
<keyword evidence="3" id="KW-0489">Methyltransferase</keyword>
<dbReference type="eggNOG" id="COG0313">
    <property type="taxonomic scope" value="Bacteria"/>
</dbReference>
<dbReference type="AlphaFoldDB" id="A6GJD2"/>
<dbReference type="InterPro" id="IPR035996">
    <property type="entry name" value="4pyrrol_Methylase_sf"/>
</dbReference>
<evidence type="ECO:0000259" key="6">
    <source>
        <dbReference type="Pfam" id="PF00590"/>
    </source>
</evidence>
<evidence type="ECO:0000313" key="7">
    <source>
        <dbReference type="EMBL" id="EDM74022.1"/>
    </source>
</evidence>
<reference evidence="7 8" key="1">
    <citation type="submission" date="2007-06" db="EMBL/GenBank/DDBJ databases">
        <authorList>
            <person name="Shimkets L."/>
            <person name="Ferriera S."/>
            <person name="Johnson J."/>
            <person name="Kravitz S."/>
            <person name="Beeson K."/>
            <person name="Sutton G."/>
            <person name="Rogers Y.-H."/>
            <person name="Friedman R."/>
            <person name="Frazier M."/>
            <person name="Venter J.C."/>
        </authorList>
    </citation>
    <scope>NUCLEOTIDE SEQUENCE [LARGE SCALE GENOMIC DNA]</scope>
    <source>
        <strain evidence="7 8">SIR-1</strain>
    </source>
</reference>
<proteinExistence type="predicted"/>
<dbReference type="STRING" id="391625.PPSIR1_35567"/>
<name>A6GJD2_9BACT</name>
<organism evidence="7 8">
    <name type="scientific">Plesiocystis pacifica SIR-1</name>
    <dbReference type="NCBI Taxonomy" id="391625"/>
    <lineage>
        <taxon>Bacteria</taxon>
        <taxon>Pseudomonadati</taxon>
        <taxon>Myxococcota</taxon>
        <taxon>Polyangia</taxon>
        <taxon>Nannocystales</taxon>
        <taxon>Nannocystaceae</taxon>
        <taxon>Plesiocystis</taxon>
    </lineage>
</organism>
<protein>
    <recommendedName>
        <fullName evidence="6">Tetrapyrrole methylase domain-containing protein</fullName>
    </recommendedName>
</protein>
<evidence type="ECO:0000256" key="2">
    <source>
        <dbReference type="ARBA" id="ARBA00022552"/>
    </source>
</evidence>
<dbReference type="PANTHER" id="PTHR46111">
    <property type="entry name" value="RIBOSOMAL RNA SMALL SUBUNIT METHYLTRANSFERASE I"/>
    <property type="match status" value="1"/>
</dbReference>
<comment type="caution">
    <text evidence="7">The sequence shown here is derived from an EMBL/GenBank/DDBJ whole genome shotgun (WGS) entry which is preliminary data.</text>
</comment>
<keyword evidence="2" id="KW-0698">rRNA processing</keyword>
<dbReference type="CDD" id="cd11648">
    <property type="entry name" value="RsmI"/>
    <property type="match status" value="1"/>
</dbReference>
<dbReference type="Gene3D" id="3.30.950.10">
    <property type="entry name" value="Methyltransferase, Cobalt-precorrin-4 Transmethylase, Domain 2"/>
    <property type="match status" value="1"/>
</dbReference>
<evidence type="ECO:0000313" key="8">
    <source>
        <dbReference type="Proteomes" id="UP000005801"/>
    </source>
</evidence>
<sequence>MSAEPGGGGGVLVLVGTPLGNREDLSPRARRTLLEADLLLCEDTRSPQRLLPDQPLPQRVSCFVGNEHERVGLMLERLSQGQRVAFVSEAGLPVWSDPGRTLVLAAVAAGHEVDVIPGPTAGTCALALSGFVAEGARFLGFIPRSGKSRAAVLDVLEAEDGAAVLYEAGNRTPGLLADLAKREALAGRPVVVARELTKRHQEILRGSAAELARAHREALRGEVTVVVGGRASLEGGAGGAEVGGEEKADPLEARARAVLDRMLDGSLKPRARAKALAELTGLDVRELYDRLRDARS</sequence>
<evidence type="ECO:0000256" key="4">
    <source>
        <dbReference type="ARBA" id="ARBA00022679"/>
    </source>
</evidence>